<evidence type="ECO:0000313" key="2">
    <source>
        <dbReference type="Proteomes" id="UP000265520"/>
    </source>
</evidence>
<name>A0A392RUT4_9FABA</name>
<dbReference type="Proteomes" id="UP000265520">
    <property type="component" value="Unassembled WGS sequence"/>
</dbReference>
<proteinExistence type="predicted"/>
<accession>A0A392RUT4</accession>
<evidence type="ECO:0000313" key="1">
    <source>
        <dbReference type="EMBL" id="MCI39917.1"/>
    </source>
</evidence>
<comment type="caution">
    <text evidence="1">The sequence shown here is derived from an EMBL/GenBank/DDBJ whole genome shotgun (WGS) entry which is preliminary data.</text>
</comment>
<keyword evidence="2" id="KW-1185">Reference proteome</keyword>
<dbReference type="EMBL" id="LXQA010273560">
    <property type="protein sequence ID" value="MCI39917.1"/>
    <property type="molecule type" value="Genomic_DNA"/>
</dbReference>
<feature type="non-terminal residue" evidence="1">
    <location>
        <position position="1"/>
    </location>
</feature>
<dbReference type="AlphaFoldDB" id="A0A392RUT4"/>
<protein>
    <submittedName>
        <fullName evidence="1">Uncharacterized protein</fullName>
    </submittedName>
</protein>
<reference evidence="1 2" key="1">
    <citation type="journal article" date="2018" name="Front. Plant Sci.">
        <title>Red Clover (Trifolium pratense) and Zigzag Clover (T. medium) - A Picture of Genomic Similarities and Differences.</title>
        <authorList>
            <person name="Dluhosova J."/>
            <person name="Istvanek J."/>
            <person name="Nedelnik J."/>
            <person name="Repkova J."/>
        </authorList>
    </citation>
    <scope>NUCLEOTIDE SEQUENCE [LARGE SCALE GENOMIC DNA]</scope>
    <source>
        <strain evidence="2">cv. 10/8</strain>
        <tissue evidence="1">Leaf</tissue>
    </source>
</reference>
<organism evidence="1 2">
    <name type="scientific">Trifolium medium</name>
    <dbReference type="NCBI Taxonomy" id="97028"/>
    <lineage>
        <taxon>Eukaryota</taxon>
        <taxon>Viridiplantae</taxon>
        <taxon>Streptophyta</taxon>
        <taxon>Embryophyta</taxon>
        <taxon>Tracheophyta</taxon>
        <taxon>Spermatophyta</taxon>
        <taxon>Magnoliopsida</taxon>
        <taxon>eudicotyledons</taxon>
        <taxon>Gunneridae</taxon>
        <taxon>Pentapetalae</taxon>
        <taxon>rosids</taxon>
        <taxon>fabids</taxon>
        <taxon>Fabales</taxon>
        <taxon>Fabaceae</taxon>
        <taxon>Papilionoideae</taxon>
        <taxon>50 kb inversion clade</taxon>
        <taxon>NPAAA clade</taxon>
        <taxon>Hologalegina</taxon>
        <taxon>IRL clade</taxon>
        <taxon>Trifolieae</taxon>
        <taxon>Trifolium</taxon>
    </lineage>
</organism>
<sequence>QFSSLDFAGRAPGETKSENFRVPGEIWREMQNTSRLASLAVAWRHHVQVLGLSLRIWP</sequence>